<dbReference type="AlphaFoldDB" id="A0A5M9I0B2"/>
<accession>A0A5M9I0B2</accession>
<dbReference type="Pfam" id="PF18941">
    <property type="entry name" value="DUF5688"/>
    <property type="match status" value="1"/>
</dbReference>
<organism evidence="1 2">
    <name type="scientific">Mediterraneibacter catenae</name>
    <dbReference type="NCBI Taxonomy" id="2594882"/>
    <lineage>
        <taxon>Bacteria</taxon>
        <taxon>Bacillati</taxon>
        <taxon>Bacillota</taxon>
        <taxon>Clostridia</taxon>
        <taxon>Lachnospirales</taxon>
        <taxon>Lachnospiraceae</taxon>
        <taxon>Mediterraneibacter</taxon>
    </lineage>
</organism>
<protein>
    <submittedName>
        <fullName evidence="1">Uncharacterized protein</fullName>
    </submittedName>
</protein>
<evidence type="ECO:0000313" key="1">
    <source>
        <dbReference type="EMBL" id="KAA8500605.1"/>
    </source>
</evidence>
<dbReference type="Proteomes" id="UP000322025">
    <property type="component" value="Unassembled WGS sequence"/>
</dbReference>
<dbReference type="EMBL" id="VMSO01000021">
    <property type="protein sequence ID" value="KAA8500605.1"/>
    <property type="molecule type" value="Genomic_DNA"/>
</dbReference>
<proteinExistence type="predicted"/>
<name>A0A5M9I0B2_9FIRM</name>
<evidence type="ECO:0000313" key="2">
    <source>
        <dbReference type="Proteomes" id="UP000322025"/>
    </source>
</evidence>
<sequence>MDYRAFAGAVEKQMNQKMAGGAKAGLYTTTKNNGKERTGVLIETPGVNISPTIYLEEYFQVYKQGETLETIVDEILAFYESIKQEKSWDYEKVMSYEGVRDRIVFKLVNTAKNRKILKSIPHIPFLDLSAVFYVLIEVTQEGSAAMMVNESHMEQWRVRTDTLWSDAVRNSRNLLPAEFFTMNYALKEMVRENAEYCTETPPENLLIGSGRSRDGMYVLSNKLRNYGAACIAYPHILEMIGGILRSDYYVLPSSVHEVVIVPCSEGLSAAELDEMVKNINATQVAEEEVLSDHVYLYDVKAGYLRRGTEFTSEGNK</sequence>
<comment type="caution">
    <text evidence="1">The sequence shown here is derived from an EMBL/GenBank/DDBJ whole genome shotgun (WGS) entry which is preliminary data.</text>
</comment>
<dbReference type="OrthoDB" id="1655031at2"/>
<dbReference type="RefSeq" id="WP_087151729.1">
    <property type="nucleotide sequence ID" value="NZ_VMSO01000021.1"/>
</dbReference>
<dbReference type="InterPro" id="IPR043743">
    <property type="entry name" value="DUF5688"/>
</dbReference>
<gene>
    <name evidence="1" type="ORF">FNY66_12815</name>
</gene>
<keyword evidence="2" id="KW-1185">Reference proteome</keyword>
<reference evidence="1 2" key="1">
    <citation type="submission" date="2019-07" db="EMBL/GenBank/DDBJ databases">
        <authorList>
            <person name="Wongkuna S."/>
            <person name="Scaria J."/>
        </authorList>
    </citation>
    <scope>NUCLEOTIDE SEQUENCE [LARGE SCALE GENOMIC DNA]</scope>
    <source>
        <strain evidence="1 2">SW178</strain>
    </source>
</reference>